<dbReference type="GO" id="GO:0046491">
    <property type="term" value="P:L-methylmalonyl-CoA metabolic process"/>
    <property type="evidence" value="ECO:0007669"/>
    <property type="project" value="TreeGrafter"/>
</dbReference>
<dbReference type="PROSITE" id="PS51819">
    <property type="entry name" value="VOC"/>
    <property type="match status" value="1"/>
</dbReference>
<dbReference type="OrthoDB" id="7187210at2"/>
<keyword evidence="4" id="KW-1185">Reference proteome</keyword>
<accession>A0A2P2GU23</accession>
<keyword evidence="1" id="KW-0479">Metal-binding</keyword>
<gene>
    <name evidence="3" type="ORF">VO63_04045</name>
</gene>
<protein>
    <submittedName>
        <fullName evidence="3">Glyoxalase</fullName>
    </submittedName>
</protein>
<dbReference type="CDD" id="cd08353">
    <property type="entry name" value="VOC_like"/>
    <property type="match status" value="1"/>
</dbReference>
<dbReference type="GO" id="GO:0046872">
    <property type="term" value="F:metal ion binding"/>
    <property type="evidence" value="ECO:0007669"/>
    <property type="project" value="UniProtKB-KW"/>
</dbReference>
<dbReference type="RefSeq" id="WP_046906122.1">
    <property type="nucleotide sequence ID" value="NZ_BAAAXG010000016.1"/>
</dbReference>
<dbReference type="Pfam" id="PF00903">
    <property type="entry name" value="Glyoxalase"/>
    <property type="match status" value="1"/>
</dbReference>
<dbReference type="PANTHER" id="PTHR43048">
    <property type="entry name" value="METHYLMALONYL-COA EPIMERASE"/>
    <property type="match status" value="1"/>
</dbReference>
<feature type="domain" description="VOC" evidence="2">
    <location>
        <begin position="5"/>
        <end position="144"/>
    </location>
</feature>
<dbReference type="InterPro" id="IPR004360">
    <property type="entry name" value="Glyas_Fos-R_dOase_dom"/>
</dbReference>
<dbReference type="Gene3D" id="3.10.180.10">
    <property type="entry name" value="2,3-Dihydroxybiphenyl 1,2-Dioxygenase, domain 1"/>
    <property type="match status" value="1"/>
</dbReference>
<sequence>MTLQRMDNVGIVVEDLDAAVAFFTELGLELEGAAHIDGSFADQAVGLDGIRSDIAMMRTPDGNAKLELARYHTPPAIRSGPEAPPPNTVGLHRVMFAVDDIDDTIARLRPHGAELLGQVAQYKDVYRLCYLRGPSGIIVALAERIG</sequence>
<dbReference type="SUPFAM" id="SSF54593">
    <property type="entry name" value="Glyoxalase/Bleomycin resistance protein/Dihydroxybiphenyl dioxygenase"/>
    <property type="match status" value="1"/>
</dbReference>
<dbReference type="Proteomes" id="UP000265325">
    <property type="component" value="Unassembled WGS sequence"/>
</dbReference>
<name>A0A2P2GU23_STREW</name>
<reference evidence="3 4" key="1">
    <citation type="submission" date="2015-05" db="EMBL/GenBank/DDBJ databases">
        <title>Draft Genome assembly of Streptomyces showdoensis.</title>
        <authorList>
            <person name="Thapa K.K."/>
            <person name="Metsa-Ketela M."/>
        </authorList>
    </citation>
    <scope>NUCLEOTIDE SEQUENCE [LARGE SCALE GENOMIC DNA]</scope>
    <source>
        <strain evidence="3 4">ATCC 15227</strain>
    </source>
</reference>
<dbReference type="InterPro" id="IPR029068">
    <property type="entry name" value="Glyas_Bleomycin-R_OHBP_Dase"/>
</dbReference>
<dbReference type="AlphaFoldDB" id="A0A2P2GU23"/>
<evidence type="ECO:0000313" key="4">
    <source>
        <dbReference type="Proteomes" id="UP000265325"/>
    </source>
</evidence>
<dbReference type="EMBL" id="LAQS01000005">
    <property type="protein sequence ID" value="KKZ74998.1"/>
    <property type="molecule type" value="Genomic_DNA"/>
</dbReference>
<organism evidence="3 4">
    <name type="scientific">Streptomyces showdoensis</name>
    <dbReference type="NCBI Taxonomy" id="68268"/>
    <lineage>
        <taxon>Bacteria</taxon>
        <taxon>Bacillati</taxon>
        <taxon>Actinomycetota</taxon>
        <taxon>Actinomycetes</taxon>
        <taxon>Kitasatosporales</taxon>
        <taxon>Streptomycetaceae</taxon>
        <taxon>Streptomyces</taxon>
    </lineage>
</organism>
<evidence type="ECO:0000313" key="3">
    <source>
        <dbReference type="EMBL" id="KKZ74998.1"/>
    </source>
</evidence>
<evidence type="ECO:0000256" key="1">
    <source>
        <dbReference type="ARBA" id="ARBA00022723"/>
    </source>
</evidence>
<dbReference type="InterPro" id="IPR037523">
    <property type="entry name" value="VOC_core"/>
</dbReference>
<dbReference type="GO" id="GO:0004493">
    <property type="term" value="F:methylmalonyl-CoA epimerase activity"/>
    <property type="evidence" value="ECO:0007669"/>
    <property type="project" value="TreeGrafter"/>
</dbReference>
<proteinExistence type="predicted"/>
<comment type="caution">
    <text evidence="3">The sequence shown here is derived from an EMBL/GenBank/DDBJ whole genome shotgun (WGS) entry which is preliminary data.</text>
</comment>
<evidence type="ECO:0000259" key="2">
    <source>
        <dbReference type="PROSITE" id="PS51819"/>
    </source>
</evidence>
<dbReference type="PANTHER" id="PTHR43048:SF5">
    <property type="entry name" value="BLR5325 PROTEIN"/>
    <property type="match status" value="1"/>
</dbReference>
<dbReference type="InterPro" id="IPR051785">
    <property type="entry name" value="MMCE/EMCE_epimerase"/>
</dbReference>